<gene>
    <name evidence="3" type="ORF">LNINA_LOCUS2699</name>
</gene>
<evidence type="ECO:0000256" key="1">
    <source>
        <dbReference type="ARBA" id="ARBA00005578"/>
    </source>
</evidence>
<accession>A0AAV1J2T7</accession>
<evidence type="ECO:0000313" key="4">
    <source>
        <dbReference type="Proteomes" id="UP001497472"/>
    </source>
</evidence>
<dbReference type="EMBL" id="CAVLEF010000004">
    <property type="protein sequence ID" value="CAK1542851.1"/>
    <property type="molecule type" value="Genomic_DNA"/>
</dbReference>
<dbReference type="InterPro" id="IPR002634">
    <property type="entry name" value="BolA"/>
</dbReference>
<evidence type="ECO:0000256" key="2">
    <source>
        <dbReference type="RuleBase" id="RU003860"/>
    </source>
</evidence>
<dbReference type="InterPro" id="IPR036065">
    <property type="entry name" value="BolA-like_sf"/>
</dbReference>
<dbReference type="Proteomes" id="UP001497472">
    <property type="component" value="Unassembled WGS sequence"/>
</dbReference>
<organism evidence="3 4">
    <name type="scientific">Leptosia nina</name>
    <dbReference type="NCBI Taxonomy" id="320188"/>
    <lineage>
        <taxon>Eukaryota</taxon>
        <taxon>Metazoa</taxon>
        <taxon>Ecdysozoa</taxon>
        <taxon>Arthropoda</taxon>
        <taxon>Hexapoda</taxon>
        <taxon>Insecta</taxon>
        <taxon>Pterygota</taxon>
        <taxon>Neoptera</taxon>
        <taxon>Endopterygota</taxon>
        <taxon>Lepidoptera</taxon>
        <taxon>Glossata</taxon>
        <taxon>Ditrysia</taxon>
        <taxon>Papilionoidea</taxon>
        <taxon>Pieridae</taxon>
        <taxon>Pierinae</taxon>
        <taxon>Leptosia</taxon>
    </lineage>
</organism>
<dbReference type="Gene3D" id="3.30.300.90">
    <property type="entry name" value="BolA-like"/>
    <property type="match status" value="1"/>
</dbReference>
<keyword evidence="4" id="KW-1185">Reference proteome</keyword>
<proteinExistence type="inferred from homology"/>
<name>A0AAV1J2T7_9NEOP</name>
<reference evidence="3 4" key="1">
    <citation type="submission" date="2023-11" db="EMBL/GenBank/DDBJ databases">
        <authorList>
            <person name="Okamura Y."/>
        </authorList>
    </citation>
    <scope>NUCLEOTIDE SEQUENCE [LARGE SCALE GENOMIC DNA]</scope>
</reference>
<dbReference type="InterPro" id="IPR052275">
    <property type="entry name" value="Mt_Fe-S_assembly_factor"/>
</dbReference>
<dbReference type="SUPFAM" id="SSF82657">
    <property type="entry name" value="BolA-like"/>
    <property type="match status" value="1"/>
</dbReference>
<comment type="similarity">
    <text evidence="1 2">Belongs to the BolA/IbaG family.</text>
</comment>
<dbReference type="PANTHER" id="PTHR46188:SF1">
    <property type="entry name" value="BOLA-LIKE PROTEIN 3"/>
    <property type="match status" value="1"/>
</dbReference>
<evidence type="ECO:0000313" key="3">
    <source>
        <dbReference type="EMBL" id="CAK1542851.1"/>
    </source>
</evidence>
<dbReference type="GO" id="GO:0005759">
    <property type="term" value="C:mitochondrial matrix"/>
    <property type="evidence" value="ECO:0007669"/>
    <property type="project" value="TreeGrafter"/>
</dbReference>
<dbReference type="Pfam" id="PF01722">
    <property type="entry name" value="BolA"/>
    <property type="match status" value="1"/>
</dbReference>
<dbReference type="PANTHER" id="PTHR46188">
    <property type="entry name" value="BOLA-LIKE PROTEIN 3"/>
    <property type="match status" value="1"/>
</dbReference>
<protein>
    <recommendedName>
        <fullName evidence="5">BolA-like protein 3</fullName>
    </recommendedName>
</protein>
<dbReference type="AlphaFoldDB" id="A0AAV1J2T7"/>
<evidence type="ECO:0008006" key="5">
    <source>
        <dbReference type="Google" id="ProtNLM"/>
    </source>
</evidence>
<comment type="caution">
    <text evidence="3">The sequence shown here is derived from an EMBL/GenBank/DDBJ whole genome shotgun (WGS) entry which is preliminary data.</text>
</comment>
<sequence length="122" mass="13660">MIFEAQSKVDGMFRYFFKASKPLRNKLIRAVGGNGNAFEQNSVTKEQKLTEVLKRAMPGITYVSIEDISGGCGAMYEISIEAKEFVGLSRVKQHRLVTDTLKTEIAEMHGIRIHTALPVLEK</sequence>